<accession>A0A8S5QMD0</accession>
<protein>
    <submittedName>
        <fullName evidence="1">HK97 Family Phage Portal Protein</fullName>
    </submittedName>
</protein>
<reference evidence="1" key="1">
    <citation type="journal article" date="2021" name="Proc. Natl. Acad. Sci. U.S.A.">
        <title>A Catalog of Tens of Thousands of Viruses from Human Metagenomes Reveals Hidden Associations with Chronic Diseases.</title>
        <authorList>
            <person name="Tisza M.J."/>
            <person name="Buck C.B."/>
        </authorList>
    </citation>
    <scope>NUCLEOTIDE SEQUENCE</scope>
    <source>
        <strain evidence="1">CttOT32</strain>
    </source>
</reference>
<proteinExistence type="predicted"/>
<sequence>MIAAKKIELIVRRALNLVPRTSEGVVSYDVDNLYPQRIANLIDASKTATACCDKAKENIICEGFVNEEFAARTNEHGQDLNDVLEFVADEIPRYRGYALIVQYGGDGRPLYCYPVPFGYVRAVLNEDYKRDSIVRKWRVFDNWEREMLKDTNVKTGVVYPNFNPKNFWRECEEYGGIENHPGQLYYANFSNRRPYPISPFHAVQPEMGAEHGNALYVENVLARGFHACSVVSHGMFQSDQEQNEFRDAITEMMGVEGTGAVLTVRDENVGITEKPFIRVDQIGTPIDSDLYKSYCEPLRKDIAISCFTIPIPLIDSSLISFSNASGEVVKEMQRVYRRSLSRVRDKISRDLAYIFDIDPELTKIKNDLEGDADIIPATSADQVITD</sequence>
<name>A0A8S5QMD0_9CAUD</name>
<dbReference type="EMBL" id="BK015694">
    <property type="protein sequence ID" value="DAE20406.1"/>
    <property type="molecule type" value="Genomic_DNA"/>
</dbReference>
<evidence type="ECO:0000313" key="1">
    <source>
        <dbReference type="EMBL" id="DAE20406.1"/>
    </source>
</evidence>
<organism evidence="1">
    <name type="scientific">Siphoviridae sp. cttOT32</name>
    <dbReference type="NCBI Taxonomy" id="2826493"/>
    <lineage>
        <taxon>Viruses</taxon>
        <taxon>Duplodnaviria</taxon>
        <taxon>Heunggongvirae</taxon>
        <taxon>Uroviricota</taxon>
        <taxon>Caudoviricetes</taxon>
    </lineage>
</organism>